<dbReference type="GO" id="GO:0005886">
    <property type="term" value="C:plasma membrane"/>
    <property type="evidence" value="ECO:0007669"/>
    <property type="project" value="UniProtKB-SubCell"/>
</dbReference>
<feature type="domain" description="DUF202" evidence="7">
    <location>
        <begin position="42"/>
        <end position="117"/>
    </location>
</feature>
<keyword evidence="2" id="KW-1003">Cell membrane</keyword>
<evidence type="ECO:0000256" key="3">
    <source>
        <dbReference type="ARBA" id="ARBA00022692"/>
    </source>
</evidence>
<keyword evidence="3 6" id="KW-0812">Transmembrane</keyword>
<accession>A0A4P6JTB3</accession>
<dbReference type="OrthoDB" id="582337at2"/>
<name>A0A4P6JTB3_KTERU</name>
<keyword evidence="9" id="KW-1185">Reference proteome</keyword>
<dbReference type="AlphaFoldDB" id="A0A4P6JTB3"/>
<dbReference type="InterPro" id="IPR003807">
    <property type="entry name" value="DUF202"/>
</dbReference>
<evidence type="ECO:0000256" key="6">
    <source>
        <dbReference type="SAM" id="Phobius"/>
    </source>
</evidence>
<dbReference type="EMBL" id="CP035758">
    <property type="protein sequence ID" value="QBD78543.1"/>
    <property type="molecule type" value="Genomic_DNA"/>
</dbReference>
<dbReference type="KEGG" id="kbs:EPA93_22120"/>
<evidence type="ECO:0000256" key="1">
    <source>
        <dbReference type="ARBA" id="ARBA00004651"/>
    </source>
</evidence>
<feature type="transmembrane region" description="Helical" evidence="6">
    <location>
        <begin position="92"/>
        <end position="115"/>
    </location>
</feature>
<reference evidence="8 9" key="1">
    <citation type="submission" date="2019-01" db="EMBL/GenBank/DDBJ databases">
        <title>Ktedonosporobacter rubrisoli SCAWS-G2.</title>
        <authorList>
            <person name="Huang Y."/>
            <person name="Yan B."/>
        </authorList>
    </citation>
    <scope>NUCLEOTIDE SEQUENCE [LARGE SCALE GENOMIC DNA]</scope>
    <source>
        <strain evidence="8 9">SCAWS-G2</strain>
    </source>
</reference>
<comment type="subcellular location">
    <subcellularLocation>
        <location evidence="1">Cell membrane</location>
        <topology evidence="1">Multi-pass membrane protein</topology>
    </subcellularLocation>
</comment>
<protein>
    <submittedName>
        <fullName evidence="8">DUF202 domain-containing protein</fullName>
    </submittedName>
</protein>
<evidence type="ECO:0000313" key="8">
    <source>
        <dbReference type="EMBL" id="QBD78543.1"/>
    </source>
</evidence>
<organism evidence="8 9">
    <name type="scientific">Ktedonosporobacter rubrisoli</name>
    <dbReference type="NCBI Taxonomy" id="2509675"/>
    <lineage>
        <taxon>Bacteria</taxon>
        <taxon>Bacillati</taxon>
        <taxon>Chloroflexota</taxon>
        <taxon>Ktedonobacteria</taxon>
        <taxon>Ktedonobacterales</taxon>
        <taxon>Ktedonosporobacteraceae</taxon>
        <taxon>Ktedonosporobacter</taxon>
    </lineage>
</organism>
<dbReference type="PANTHER" id="PTHR34187">
    <property type="entry name" value="FGR18P"/>
    <property type="match status" value="1"/>
</dbReference>
<sequence>MIAFSLQEINIMARNEEIVNPAGDEQSIFAKKKTATSKKVSDHLANERTFLAWIRTGLATMTFGFVVERFGLLLRELGLKGYSIVPWHASSAVGVSLAVFGTIVMIAALINFLHIRRSIDQEQFRPQAWFSIALTVLASVIGLFLVVYLLLTS</sequence>
<keyword evidence="4 6" id="KW-1133">Transmembrane helix</keyword>
<proteinExistence type="predicted"/>
<dbReference type="Proteomes" id="UP000290365">
    <property type="component" value="Chromosome"/>
</dbReference>
<evidence type="ECO:0000256" key="2">
    <source>
        <dbReference type="ARBA" id="ARBA00022475"/>
    </source>
</evidence>
<dbReference type="Pfam" id="PF02656">
    <property type="entry name" value="DUF202"/>
    <property type="match status" value="1"/>
</dbReference>
<evidence type="ECO:0000256" key="5">
    <source>
        <dbReference type="ARBA" id="ARBA00023136"/>
    </source>
</evidence>
<evidence type="ECO:0000256" key="4">
    <source>
        <dbReference type="ARBA" id="ARBA00022989"/>
    </source>
</evidence>
<dbReference type="InterPro" id="IPR052053">
    <property type="entry name" value="IM_YidH-like"/>
</dbReference>
<keyword evidence="5 6" id="KW-0472">Membrane</keyword>
<dbReference type="PANTHER" id="PTHR34187:SF2">
    <property type="entry name" value="DUF202 DOMAIN-CONTAINING PROTEIN"/>
    <property type="match status" value="1"/>
</dbReference>
<evidence type="ECO:0000313" key="9">
    <source>
        <dbReference type="Proteomes" id="UP000290365"/>
    </source>
</evidence>
<feature type="transmembrane region" description="Helical" evidence="6">
    <location>
        <begin position="127"/>
        <end position="151"/>
    </location>
</feature>
<evidence type="ECO:0000259" key="7">
    <source>
        <dbReference type="Pfam" id="PF02656"/>
    </source>
</evidence>
<feature type="transmembrane region" description="Helical" evidence="6">
    <location>
        <begin position="50"/>
        <end position="72"/>
    </location>
</feature>
<gene>
    <name evidence="8" type="ORF">EPA93_22120</name>
</gene>